<organism evidence="2 3">
    <name type="scientific">Phaeovulum vinaykumarii</name>
    <dbReference type="NCBI Taxonomy" id="407234"/>
    <lineage>
        <taxon>Bacteria</taxon>
        <taxon>Pseudomonadati</taxon>
        <taxon>Pseudomonadota</taxon>
        <taxon>Alphaproteobacteria</taxon>
        <taxon>Rhodobacterales</taxon>
        <taxon>Paracoccaceae</taxon>
        <taxon>Phaeovulum</taxon>
    </lineage>
</organism>
<evidence type="ECO:0000313" key="2">
    <source>
        <dbReference type="EMBL" id="SIS92533.1"/>
    </source>
</evidence>
<dbReference type="RefSeq" id="WP_076367892.1">
    <property type="nucleotide sequence ID" value="NZ_FTOM01000014.1"/>
</dbReference>
<gene>
    <name evidence="2" type="ORF">SAMN05421795_11425</name>
</gene>
<evidence type="ECO:0000259" key="1">
    <source>
        <dbReference type="Pfam" id="PF06527"/>
    </source>
</evidence>
<dbReference type="InterPro" id="IPR009492">
    <property type="entry name" value="TniQ"/>
</dbReference>
<name>A0A1N7N296_9RHOB</name>
<dbReference type="Proteomes" id="UP000186098">
    <property type="component" value="Unassembled WGS sequence"/>
</dbReference>
<protein>
    <submittedName>
        <fullName evidence="2">TniQ protein</fullName>
    </submittedName>
</protein>
<dbReference type="OrthoDB" id="6917259at2"/>
<dbReference type="EMBL" id="FTOM01000014">
    <property type="protein sequence ID" value="SIS92533.1"/>
    <property type="molecule type" value="Genomic_DNA"/>
</dbReference>
<sequence>MTDTSTRPWPLHPQPRSHEDRRAYLRRLAETYGADYRRFCRSMFGLTATEISTFGQLIPDSALHRLAAGTGLPADQLRDMQYPKIMNDAVTEMRAYFESDEGREWFEHCFGESEGRPS</sequence>
<proteinExistence type="predicted"/>
<dbReference type="AlphaFoldDB" id="A0A1N7N296"/>
<reference evidence="3" key="1">
    <citation type="submission" date="2017-01" db="EMBL/GenBank/DDBJ databases">
        <authorList>
            <person name="Varghese N."/>
            <person name="Submissions S."/>
        </authorList>
    </citation>
    <scope>NUCLEOTIDE SEQUENCE [LARGE SCALE GENOMIC DNA]</scope>
    <source>
        <strain evidence="3">DSM 18714</strain>
    </source>
</reference>
<dbReference type="STRING" id="407234.SAMN05421795_11425"/>
<dbReference type="Pfam" id="PF06527">
    <property type="entry name" value="TniQ"/>
    <property type="match status" value="1"/>
</dbReference>
<evidence type="ECO:0000313" key="3">
    <source>
        <dbReference type="Proteomes" id="UP000186098"/>
    </source>
</evidence>
<keyword evidence="3" id="KW-1185">Reference proteome</keyword>
<accession>A0A1N7N296</accession>
<feature type="domain" description="TniQ" evidence="1">
    <location>
        <begin position="10"/>
        <end position="93"/>
    </location>
</feature>